<gene>
    <name evidence="2" type="ORF">MM415A03021_0016</name>
</gene>
<dbReference type="GO" id="GO:0008168">
    <property type="term" value="F:methyltransferase activity"/>
    <property type="evidence" value="ECO:0007669"/>
    <property type="project" value="UniProtKB-KW"/>
</dbReference>
<feature type="domain" description="Methyltransferase" evidence="1">
    <location>
        <begin position="67"/>
        <end position="152"/>
    </location>
</feature>
<dbReference type="EMBL" id="MT141904">
    <property type="protein sequence ID" value="QJA71852.1"/>
    <property type="molecule type" value="Genomic_DNA"/>
</dbReference>
<sequence>MEDYISRFLKLRSAGNILNTVVPVNGLSKEITESVATWIEIKKIALHHKEDKRILYELCAGNALTSILSLHTLPISEAIAIDKRERKRNWHLTERFSYLNTDITKLSPDYFAPGSIIIGVHACKDLSSTIIDLYNRSQAQYLIIMPCCVGSLKITYTLPKYLSDIVGRYDLWAIELANSCIGKTKIKRDLKILSPKNYVIVAKKEILNEINL</sequence>
<dbReference type="AlphaFoldDB" id="A0A6M3JRY4"/>
<reference evidence="2" key="1">
    <citation type="submission" date="2020-03" db="EMBL/GenBank/DDBJ databases">
        <title>The deep terrestrial virosphere.</title>
        <authorList>
            <person name="Holmfeldt K."/>
            <person name="Nilsson E."/>
            <person name="Simone D."/>
            <person name="Lopez-Fernandez M."/>
            <person name="Wu X."/>
            <person name="de Brujin I."/>
            <person name="Lundin D."/>
            <person name="Andersson A."/>
            <person name="Bertilsson S."/>
            <person name="Dopson M."/>
        </authorList>
    </citation>
    <scope>NUCLEOTIDE SEQUENCE</scope>
    <source>
        <strain evidence="2">MM415A03021</strain>
    </source>
</reference>
<dbReference type="InterPro" id="IPR025714">
    <property type="entry name" value="Methyltranfer_dom"/>
</dbReference>
<dbReference type="Pfam" id="PF13679">
    <property type="entry name" value="Methyltransf_32"/>
    <property type="match status" value="1"/>
</dbReference>
<evidence type="ECO:0000259" key="1">
    <source>
        <dbReference type="Pfam" id="PF13679"/>
    </source>
</evidence>
<accession>A0A6M3JRY4</accession>
<organism evidence="2">
    <name type="scientific">viral metagenome</name>
    <dbReference type="NCBI Taxonomy" id="1070528"/>
    <lineage>
        <taxon>unclassified sequences</taxon>
        <taxon>metagenomes</taxon>
        <taxon>organismal metagenomes</taxon>
    </lineage>
</organism>
<evidence type="ECO:0000313" key="2">
    <source>
        <dbReference type="EMBL" id="QJA71852.1"/>
    </source>
</evidence>
<protein>
    <submittedName>
        <fullName evidence="2">Putative methyltransferase</fullName>
    </submittedName>
</protein>
<keyword evidence="2" id="KW-0808">Transferase</keyword>
<proteinExistence type="predicted"/>
<name>A0A6M3JRY4_9ZZZZ</name>
<dbReference type="GO" id="GO:0032259">
    <property type="term" value="P:methylation"/>
    <property type="evidence" value="ECO:0007669"/>
    <property type="project" value="UniProtKB-KW"/>
</dbReference>
<keyword evidence="2" id="KW-0489">Methyltransferase</keyword>